<keyword evidence="3" id="KW-1185">Reference proteome</keyword>
<comment type="caution">
    <text evidence="2">The sequence shown here is derived from an EMBL/GenBank/DDBJ whole genome shotgun (WGS) entry which is preliminary data.</text>
</comment>
<dbReference type="InterPro" id="IPR043502">
    <property type="entry name" value="DNA/RNA_pol_sf"/>
</dbReference>
<evidence type="ECO:0000313" key="2">
    <source>
        <dbReference type="EMBL" id="MBW0542749.1"/>
    </source>
</evidence>
<sequence>MTQERIQAYDKIKYALTNSPLLLMPAWKIPFKLHIDACGEGLGSALHQVQILNKKTYEGPLPYYLDGSVFEVTTDFNAVKSLINMKTPNRNMLRWQIPIQEYRENMIIVNKAGNIHKNADGLSKWELPNTPDNPAYVPANSEPQILIEGINIKDWETEFFEEVIESYKQDKNLHFLIIYLKKISKMQL</sequence>
<organism evidence="2 3">
    <name type="scientific">Austropuccinia psidii MF-1</name>
    <dbReference type="NCBI Taxonomy" id="1389203"/>
    <lineage>
        <taxon>Eukaryota</taxon>
        <taxon>Fungi</taxon>
        <taxon>Dikarya</taxon>
        <taxon>Basidiomycota</taxon>
        <taxon>Pucciniomycotina</taxon>
        <taxon>Pucciniomycetes</taxon>
        <taxon>Pucciniales</taxon>
        <taxon>Sphaerophragmiaceae</taxon>
        <taxon>Austropuccinia</taxon>
    </lineage>
</organism>
<accession>A0A9Q3FPR2</accession>
<dbReference type="InterPro" id="IPR041577">
    <property type="entry name" value="RT_RNaseH_2"/>
</dbReference>
<dbReference type="AlphaFoldDB" id="A0A9Q3FPR2"/>
<proteinExistence type="predicted"/>
<feature type="domain" description="Reverse transcriptase/retrotransposon-derived protein RNase H-like" evidence="1">
    <location>
        <begin position="2"/>
        <end position="51"/>
    </location>
</feature>
<evidence type="ECO:0000313" key="3">
    <source>
        <dbReference type="Proteomes" id="UP000765509"/>
    </source>
</evidence>
<reference evidence="2" key="1">
    <citation type="submission" date="2021-03" db="EMBL/GenBank/DDBJ databases">
        <title>Draft genome sequence of rust myrtle Austropuccinia psidii MF-1, a brazilian biotype.</title>
        <authorList>
            <person name="Quecine M.C."/>
            <person name="Pachon D.M.R."/>
            <person name="Bonatelli M.L."/>
            <person name="Correr F.H."/>
            <person name="Franceschini L.M."/>
            <person name="Leite T.F."/>
            <person name="Margarido G.R.A."/>
            <person name="Almeida C.A."/>
            <person name="Ferrarezi J.A."/>
            <person name="Labate C.A."/>
        </authorList>
    </citation>
    <scope>NUCLEOTIDE SEQUENCE</scope>
    <source>
        <strain evidence="2">MF-1</strain>
    </source>
</reference>
<dbReference type="SUPFAM" id="SSF56672">
    <property type="entry name" value="DNA/RNA polymerases"/>
    <property type="match status" value="1"/>
</dbReference>
<gene>
    <name evidence="2" type="ORF">O181_082464</name>
</gene>
<dbReference type="Pfam" id="PF17919">
    <property type="entry name" value="RT_RNaseH_2"/>
    <property type="match status" value="1"/>
</dbReference>
<dbReference type="Proteomes" id="UP000765509">
    <property type="component" value="Unassembled WGS sequence"/>
</dbReference>
<dbReference type="EMBL" id="AVOT02047446">
    <property type="protein sequence ID" value="MBW0542749.1"/>
    <property type="molecule type" value="Genomic_DNA"/>
</dbReference>
<evidence type="ECO:0000259" key="1">
    <source>
        <dbReference type="Pfam" id="PF17919"/>
    </source>
</evidence>
<name>A0A9Q3FPR2_9BASI</name>
<protein>
    <recommendedName>
        <fullName evidence="1">Reverse transcriptase/retrotransposon-derived protein RNase H-like domain-containing protein</fullName>
    </recommendedName>
</protein>